<dbReference type="GO" id="GO:0005506">
    <property type="term" value="F:iron ion binding"/>
    <property type="evidence" value="ECO:0007669"/>
    <property type="project" value="UniProtKB-UniRule"/>
</dbReference>
<dbReference type="InterPro" id="IPR051269">
    <property type="entry name" value="Fe-S_cluster_ET"/>
</dbReference>
<dbReference type="PROSITE" id="PS51379">
    <property type="entry name" value="4FE4S_FER_2"/>
    <property type="match status" value="1"/>
</dbReference>
<evidence type="ECO:0000256" key="2">
    <source>
        <dbReference type="ARBA" id="ARBA00022723"/>
    </source>
</evidence>
<dbReference type="Gene3D" id="3.30.70.20">
    <property type="match status" value="1"/>
</dbReference>
<dbReference type="PRINTS" id="PR00352">
    <property type="entry name" value="3FE4SFRDOXIN"/>
</dbReference>
<evidence type="ECO:0000259" key="7">
    <source>
        <dbReference type="PROSITE" id="PS51379"/>
    </source>
</evidence>
<evidence type="ECO:0000256" key="1">
    <source>
        <dbReference type="ARBA" id="ARBA00022448"/>
    </source>
</evidence>
<evidence type="ECO:0000256" key="3">
    <source>
        <dbReference type="ARBA" id="ARBA00022982"/>
    </source>
</evidence>
<dbReference type="GO" id="GO:0051536">
    <property type="term" value="F:iron-sulfur cluster binding"/>
    <property type="evidence" value="ECO:0007669"/>
    <property type="project" value="UniProtKB-KW"/>
</dbReference>
<proteinExistence type="predicted"/>
<evidence type="ECO:0000313" key="9">
    <source>
        <dbReference type="Proteomes" id="UP000228711"/>
    </source>
</evidence>
<organism evidence="8 9">
    <name type="scientific">Candidatus Kerfeldbacteria bacterium CG08_land_8_20_14_0_20_42_7</name>
    <dbReference type="NCBI Taxonomy" id="2014245"/>
    <lineage>
        <taxon>Bacteria</taxon>
        <taxon>Candidatus Kerfeldiibacteriota</taxon>
    </lineage>
</organism>
<dbReference type="PANTHER" id="PTHR36923:SF3">
    <property type="entry name" value="FERREDOXIN"/>
    <property type="match status" value="1"/>
</dbReference>
<name>A0A2H0YS41_9BACT</name>
<dbReference type="GO" id="GO:0009055">
    <property type="term" value="F:electron transfer activity"/>
    <property type="evidence" value="ECO:0007669"/>
    <property type="project" value="UniProtKB-UniRule"/>
</dbReference>
<comment type="function">
    <text evidence="6">Ferredoxins are iron-sulfur proteins that transfer electrons in a wide variety of metabolic reactions.</text>
</comment>
<dbReference type="SUPFAM" id="SSF54862">
    <property type="entry name" value="4Fe-4S ferredoxins"/>
    <property type="match status" value="1"/>
</dbReference>
<keyword evidence="4 6" id="KW-0408">Iron</keyword>
<dbReference type="EMBL" id="PEXV01000125">
    <property type="protein sequence ID" value="PIS41314.1"/>
    <property type="molecule type" value="Genomic_DNA"/>
</dbReference>
<dbReference type="InterPro" id="IPR017896">
    <property type="entry name" value="4Fe4S_Fe-S-bd"/>
</dbReference>
<keyword evidence="3 6" id="KW-0249">Electron transport</keyword>
<dbReference type="Proteomes" id="UP000228711">
    <property type="component" value="Unassembled WGS sequence"/>
</dbReference>
<keyword evidence="1 6" id="KW-0813">Transport</keyword>
<reference evidence="9" key="1">
    <citation type="submission" date="2017-09" db="EMBL/GenBank/DDBJ databases">
        <title>Depth-based differentiation of microbial function through sediment-hosted aquifers and enrichment of novel symbionts in the deep terrestrial subsurface.</title>
        <authorList>
            <person name="Probst A.J."/>
            <person name="Ladd B."/>
            <person name="Jarett J.K."/>
            <person name="Geller-Mcgrath D.E."/>
            <person name="Sieber C.M.K."/>
            <person name="Emerson J.B."/>
            <person name="Anantharaman K."/>
            <person name="Thomas B.C."/>
            <person name="Malmstrom R."/>
            <person name="Stieglmeier M."/>
            <person name="Klingl A."/>
            <person name="Woyke T."/>
            <person name="Ryan C.M."/>
            <person name="Banfield J.F."/>
        </authorList>
    </citation>
    <scope>NUCLEOTIDE SEQUENCE [LARGE SCALE GENOMIC DNA]</scope>
</reference>
<feature type="domain" description="4Fe-4S ferredoxin-type" evidence="7">
    <location>
        <begin position="4"/>
        <end position="32"/>
    </location>
</feature>
<evidence type="ECO:0000256" key="5">
    <source>
        <dbReference type="ARBA" id="ARBA00023014"/>
    </source>
</evidence>
<dbReference type="Pfam" id="PF13370">
    <property type="entry name" value="Fer4_13"/>
    <property type="match status" value="1"/>
</dbReference>
<evidence type="ECO:0000256" key="4">
    <source>
        <dbReference type="ARBA" id="ARBA00023004"/>
    </source>
</evidence>
<protein>
    <recommendedName>
        <fullName evidence="6">Ferredoxin</fullName>
    </recommendedName>
</protein>
<comment type="caution">
    <text evidence="8">The sequence shown here is derived from an EMBL/GenBank/DDBJ whole genome shotgun (WGS) entry which is preliminary data.</text>
</comment>
<keyword evidence="2 6" id="KW-0479">Metal-binding</keyword>
<evidence type="ECO:0000256" key="6">
    <source>
        <dbReference type="RuleBase" id="RU368020"/>
    </source>
</evidence>
<gene>
    <name evidence="8" type="ORF">COT25_03800</name>
</gene>
<sequence length="74" mass="8099">MAIKEVIVDRELCIGAASCIAVAPEVFELDEENKAIIKDKDAVDEQTLIDSARSCPTNAIILKDENGKQIWPEA</sequence>
<dbReference type="AlphaFoldDB" id="A0A2H0YS41"/>
<dbReference type="PANTHER" id="PTHR36923">
    <property type="entry name" value="FERREDOXIN"/>
    <property type="match status" value="1"/>
</dbReference>
<accession>A0A2H0YS41</accession>
<evidence type="ECO:0000313" key="8">
    <source>
        <dbReference type="EMBL" id="PIS41314.1"/>
    </source>
</evidence>
<dbReference type="InterPro" id="IPR001080">
    <property type="entry name" value="3Fe4S_ferredoxin"/>
</dbReference>
<keyword evidence="5 6" id="KW-0411">Iron-sulfur</keyword>